<proteinExistence type="inferred from homology"/>
<dbReference type="InterPro" id="IPR036291">
    <property type="entry name" value="NAD(P)-bd_dom_sf"/>
</dbReference>
<dbReference type="Proteomes" id="UP000054270">
    <property type="component" value="Unassembled WGS sequence"/>
</dbReference>
<dbReference type="PANTHER" id="PTHR43180">
    <property type="entry name" value="3-OXOACYL-(ACYL-CARRIER-PROTEIN) REDUCTASE (AFU_ORTHOLOGUE AFUA_6G11210)"/>
    <property type="match status" value="1"/>
</dbReference>
<dbReference type="PANTHER" id="PTHR43180:SF66">
    <property type="entry name" value="SHORT-CHAIN DEHYDROGENASE_REDUCTASE FAMILY PROTEIN"/>
    <property type="match status" value="1"/>
</dbReference>
<dbReference type="OMA" id="SIAQTCA"/>
<dbReference type="SUPFAM" id="SSF51735">
    <property type="entry name" value="NAD(P)-binding Rossmann-fold domains"/>
    <property type="match status" value="1"/>
</dbReference>
<accession>A0A0D2MY38</accession>
<dbReference type="GO" id="GO:0016491">
    <property type="term" value="F:oxidoreductase activity"/>
    <property type="evidence" value="ECO:0007669"/>
    <property type="project" value="UniProtKB-KW"/>
</dbReference>
<gene>
    <name evidence="3" type="ORF">HYPSUDRAFT_33508</name>
</gene>
<evidence type="ECO:0000256" key="1">
    <source>
        <dbReference type="ARBA" id="ARBA00006484"/>
    </source>
</evidence>
<dbReference type="PRINTS" id="PR00081">
    <property type="entry name" value="GDHRDH"/>
</dbReference>
<dbReference type="InterPro" id="IPR002347">
    <property type="entry name" value="SDR_fam"/>
</dbReference>
<evidence type="ECO:0000256" key="2">
    <source>
        <dbReference type="ARBA" id="ARBA00023002"/>
    </source>
</evidence>
<organism evidence="3 4">
    <name type="scientific">Hypholoma sublateritium (strain FD-334 SS-4)</name>
    <dbReference type="NCBI Taxonomy" id="945553"/>
    <lineage>
        <taxon>Eukaryota</taxon>
        <taxon>Fungi</taxon>
        <taxon>Dikarya</taxon>
        <taxon>Basidiomycota</taxon>
        <taxon>Agaricomycotina</taxon>
        <taxon>Agaricomycetes</taxon>
        <taxon>Agaricomycetidae</taxon>
        <taxon>Agaricales</taxon>
        <taxon>Agaricineae</taxon>
        <taxon>Strophariaceae</taxon>
        <taxon>Hypholoma</taxon>
    </lineage>
</organism>
<dbReference type="EMBL" id="KN817520">
    <property type="protein sequence ID" value="KJA29008.1"/>
    <property type="molecule type" value="Genomic_DNA"/>
</dbReference>
<dbReference type="CDD" id="cd05233">
    <property type="entry name" value="SDR_c"/>
    <property type="match status" value="1"/>
</dbReference>
<sequence length="315" mass="33494">MVEGLYNITRAQAKSIEDNHFKRTTERIQQLQSQLDSAPRTGKLKDKVCIITGVGSLKGIGRATAILFAHEGARHLYLLDFDPTNLPDLKANIESKYPDVKVTTAKADAADEDTISGVCEQALREEGRLDIFFANAGIATKDHLANTTAEAFMKVMRVNALSCFIAVKHASTAMLKTNPSRGKSLSGGSIILTASVAGLRSGAGTVDYSASKAAVNSIAKNSAYQLQKSDIRVNTICPGLIETGMTTDTFDYARQRGSAGKIGQLNPLGRFGVSQEIANAALFLASDDSSYVNGQNIAVDGGLSSSHPVVPGRWA</sequence>
<dbReference type="AlphaFoldDB" id="A0A0D2MY38"/>
<evidence type="ECO:0008006" key="5">
    <source>
        <dbReference type="Google" id="ProtNLM"/>
    </source>
</evidence>
<protein>
    <recommendedName>
        <fullName evidence="5">NAD(P)-binding protein</fullName>
    </recommendedName>
</protein>
<comment type="similarity">
    <text evidence="1">Belongs to the short-chain dehydrogenases/reductases (SDR) family.</text>
</comment>
<keyword evidence="2" id="KW-0560">Oxidoreductase</keyword>
<name>A0A0D2MY38_HYPSF</name>
<dbReference type="Gene3D" id="3.40.50.720">
    <property type="entry name" value="NAD(P)-binding Rossmann-like Domain"/>
    <property type="match status" value="1"/>
</dbReference>
<evidence type="ECO:0000313" key="3">
    <source>
        <dbReference type="EMBL" id="KJA29008.1"/>
    </source>
</evidence>
<dbReference type="PRINTS" id="PR00080">
    <property type="entry name" value="SDRFAMILY"/>
</dbReference>
<dbReference type="Pfam" id="PF13561">
    <property type="entry name" value="adh_short_C2"/>
    <property type="match status" value="1"/>
</dbReference>
<dbReference type="STRING" id="945553.A0A0D2MY38"/>
<keyword evidence="4" id="KW-1185">Reference proteome</keyword>
<dbReference type="FunFam" id="3.40.50.720:FF:000084">
    <property type="entry name" value="Short-chain dehydrogenase reductase"/>
    <property type="match status" value="1"/>
</dbReference>
<reference evidence="4" key="1">
    <citation type="submission" date="2014-04" db="EMBL/GenBank/DDBJ databases">
        <title>Evolutionary Origins and Diversification of the Mycorrhizal Mutualists.</title>
        <authorList>
            <consortium name="DOE Joint Genome Institute"/>
            <consortium name="Mycorrhizal Genomics Consortium"/>
            <person name="Kohler A."/>
            <person name="Kuo A."/>
            <person name="Nagy L.G."/>
            <person name="Floudas D."/>
            <person name="Copeland A."/>
            <person name="Barry K.W."/>
            <person name="Cichocki N."/>
            <person name="Veneault-Fourrey C."/>
            <person name="LaButti K."/>
            <person name="Lindquist E.A."/>
            <person name="Lipzen A."/>
            <person name="Lundell T."/>
            <person name="Morin E."/>
            <person name="Murat C."/>
            <person name="Riley R."/>
            <person name="Ohm R."/>
            <person name="Sun H."/>
            <person name="Tunlid A."/>
            <person name="Henrissat B."/>
            <person name="Grigoriev I.V."/>
            <person name="Hibbett D.S."/>
            <person name="Martin F."/>
        </authorList>
    </citation>
    <scope>NUCLEOTIDE SEQUENCE [LARGE SCALE GENOMIC DNA]</scope>
    <source>
        <strain evidence="4">FD-334 SS-4</strain>
    </source>
</reference>
<dbReference type="OrthoDB" id="4131217at2759"/>
<evidence type="ECO:0000313" key="4">
    <source>
        <dbReference type="Proteomes" id="UP000054270"/>
    </source>
</evidence>